<sequence length="53" mass="5957">MSDVNTFSQNLDSNPFFQSLPIYVQENIKQSGVKISNETDLRKCAENLMNSGC</sequence>
<evidence type="ECO:0000313" key="1">
    <source>
        <dbReference type="EMBL" id="MBC8585559.1"/>
    </source>
</evidence>
<dbReference type="Proteomes" id="UP000623678">
    <property type="component" value="Unassembled WGS sequence"/>
</dbReference>
<name>A0A926ES89_9FIRM</name>
<dbReference type="AlphaFoldDB" id="A0A926ES89"/>
<accession>A0A926ES89</accession>
<dbReference type="RefSeq" id="WP_262395345.1">
    <property type="nucleotide sequence ID" value="NZ_JACRTD010000005.1"/>
</dbReference>
<reference evidence="1" key="1">
    <citation type="submission" date="2020-08" db="EMBL/GenBank/DDBJ databases">
        <title>Genome public.</title>
        <authorList>
            <person name="Liu C."/>
            <person name="Sun Q."/>
        </authorList>
    </citation>
    <scope>NUCLEOTIDE SEQUENCE</scope>
    <source>
        <strain evidence="1">NSJ-64</strain>
    </source>
</reference>
<evidence type="ECO:0000313" key="2">
    <source>
        <dbReference type="Proteomes" id="UP000623678"/>
    </source>
</evidence>
<dbReference type="EMBL" id="JACRTD010000005">
    <property type="protein sequence ID" value="MBC8585559.1"/>
    <property type="molecule type" value="Genomic_DNA"/>
</dbReference>
<gene>
    <name evidence="1" type="ORF">H8705_08180</name>
</gene>
<protein>
    <submittedName>
        <fullName evidence="1">Uncharacterized protein</fullName>
    </submittedName>
</protein>
<organism evidence="1 2">
    <name type="scientific">Youxingia wuxianensis</name>
    <dbReference type="NCBI Taxonomy" id="2763678"/>
    <lineage>
        <taxon>Bacteria</taxon>
        <taxon>Bacillati</taxon>
        <taxon>Bacillota</taxon>
        <taxon>Clostridia</taxon>
        <taxon>Eubacteriales</taxon>
        <taxon>Oscillospiraceae</taxon>
        <taxon>Youxingia</taxon>
    </lineage>
</organism>
<keyword evidence="2" id="KW-1185">Reference proteome</keyword>
<comment type="caution">
    <text evidence="1">The sequence shown here is derived from an EMBL/GenBank/DDBJ whole genome shotgun (WGS) entry which is preliminary data.</text>
</comment>
<proteinExistence type="predicted"/>